<dbReference type="AlphaFoldDB" id="A0A812MPD7"/>
<keyword evidence="2" id="KW-1185">Reference proteome</keyword>
<evidence type="ECO:0008006" key="3">
    <source>
        <dbReference type="Google" id="ProtNLM"/>
    </source>
</evidence>
<gene>
    <name evidence="1" type="ORF">SPIL2461_LOCUS6207</name>
</gene>
<evidence type="ECO:0000313" key="2">
    <source>
        <dbReference type="Proteomes" id="UP000649617"/>
    </source>
</evidence>
<dbReference type="EMBL" id="CAJNIZ010009192">
    <property type="protein sequence ID" value="CAE7277521.1"/>
    <property type="molecule type" value="Genomic_DNA"/>
</dbReference>
<evidence type="ECO:0000313" key="1">
    <source>
        <dbReference type="EMBL" id="CAE7277521.1"/>
    </source>
</evidence>
<comment type="caution">
    <text evidence="1">The sequence shown here is derived from an EMBL/GenBank/DDBJ whole genome shotgun (WGS) entry which is preliminary data.</text>
</comment>
<dbReference type="Proteomes" id="UP000649617">
    <property type="component" value="Unassembled WGS sequence"/>
</dbReference>
<proteinExistence type="predicted"/>
<accession>A0A812MPD7</accession>
<organism evidence="1 2">
    <name type="scientific">Symbiodinium pilosum</name>
    <name type="common">Dinoflagellate</name>
    <dbReference type="NCBI Taxonomy" id="2952"/>
    <lineage>
        <taxon>Eukaryota</taxon>
        <taxon>Sar</taxon>
        <taxon>Alveolata</taxon>
        <taxon>Dinophyceae</taxon>
        <taxon>Suessiales</taxon>
        <taxon>Symbiodiniaceae</taxon>
        <taxon>Symbiodinium</taxon>
    </lineage>
</organism>
<reference evidence="1" key="1">
    <citation type="submission" date="2021-02" db="EMBL/GenBank/DDBJ databases">
        <authorList>
            <person name="Dougan E. K."/>
            <person name="Rhodes N."/>
            <person name="Thang M."/>
            <person name="Chan C."/>
        </authorList>
    </citation>
    <scope>NUCLEOTIDE SEQUENCE</scope>
</reference>
<sequence length="296" mass="32260">MDCLQIVYSEGAWGDLVGVFHVSPGVGPNKGQHSQLYVAVASTSDLGHWTVVNDSLPYAEAGSMGFIHIDSSSGVTFLAYEAESSSGNAVFIRRYANIAIMLSKAGIFDEWQLTKQVHVAGAPRTWTADARSVTNVGTPSIECLVGGDLTIRCHYSPDGAHDYPAKGMVSLGSEGGIEQNWASWAGFFDNWVNDSLRTLGARGKIGGRDAIRWQGFWTLINEAQMVQDDWSSWRVYLLVPELRKAVPIPLSISGTRTFANPHMTLLPGKRLLQTYFVPSQKEGTLQPGTLLRASQL</sequence>
<name>A0A812MPD7_SYMPI</name>
<protein>
    <recommendedName>
        <fullName evidence="3">Glycosyl hydrolase family 32 N-terminal domain-containing protein</fullName>
    </recommendedName>
</protein>